<evidence type="ECO:0000313" key="4">
    <source>
        <dbReference type="Proteomes" id="UP000006039"/>
    </source>
</evidence>
<evidence type="ECO:0000256" key="1">
    <source>
        <dbReference type="SAM" id="MobiDB-lite"/>
    </source>
</evidence>
<reference evidence="2" key="3">
    <citation type="submission" date="2010-09" db="EMBL/GenBank/DDBJ databases">
        <title>Annotation of Gaeumannomyces graminis var. tritici R3-111a-1.</title>
        <authorList>
            <consortium name="The Broad Institute Genome Sequencing Platform"/>
            <person name="Ma L.-J."/>
            <person name="Dead R."/>
            <person name="Young S.K."/>
            <person name="Zeng Q."/>
            <person name="Gargeya S."/>
            <person name="Fitzgerald M."/>
            <person name="Haas B."/>
            <person name="Abouelleil A."/>
            <person name="Alvarado L."/>
            <person name="Arachchi H.M."/>
            <person name="Berlin A."/>
            <person name="Brown A."/>
            <person name="Chapman S.B."/>
            <person name="Chen Z."/>
            <person name="Dunbar C."/>
            <person name="Freedman E."/>
            <person name="Gearin G."/>
            <person name="Gellesch M."/>
            <person name="Goldberg J."/>
            <person name="Griggs A."/>
            <person name="Gujja S."/>
            <person name="Heiman D."/>
            <person name="Howarth C."/>
            <person name="Larson L."/>
            <person name="Lui A."/>
            <person name="MacDonald P.J.P."/>
            <person name="Mehta T."/>
            <person name="Montmayeur A."/>
            <person name="Murphy C."/>
            <person name="Neiman D."/>
            <person name="Pearson M."/>
            <person name="Priest M."/>
            <person name="Roberts A."/>
            <person name="Saif S."/>
            <person name="Shea T."/>
            <person name="Shenoy N."/>
            <person name="Sisk P."/>
            <person name="Stolte C."/>
            <person name="Sykes S."/>
            <person name="Yandava C."/>
            <person name="Wortman J."/>
            <person name="Nusbaum C."/>
            <person name="Birren B."/>
        </authorList>
    </citation>
    <scope>NUCLEOTIDE SEQUENCE</scope>
    <source>
        <strain evidence="2">R3-111a-1</strain>
    </source>
</reference>
<feature type="region of interest" description="Disordered" evidence="1">
    <location>
        <begin position="1"/>
        <end position="35"/>
    </location>
</feature>
<dbReference type="HOGENOM" id="CLU_1875565_0_0_1"/>
<organism evidence="2">
    <name type="scientific">Gaeumannomyces tritici (strain R3-111a-1)</name>
    <name type="common">Wheat and barley take-all root rot fungus</name>
    <name type="synonym">Gaeumannomyces graminis var. tritici</name>
    <dbReference type="NCBI Taxonomy" id="644352"/>
    <lineage>
        <taxon>Eukaryota</taxon>
        <taxon>Fungi</taxon>
        <taxon>Dikarya</taxon>
        <taxon>Ascomycota</taxon>
        <taxon>Pezizomycotina</taxon>
        <taxon>Sordariomycetes</taxon>
        <taxon>Sordariomycetidae</taxon>
        <taxon>Magnaporthales</taxon>
        <taxon>Magnaporthaceae</taxon>
        <taxon>Gaeumannomyces</taxon>
    </lineage>
</organism>
<protein>
    <submittedName>
        <fullName evidence="2 3">Uncharacterized protein</fullName>
    </submittedName>
</protein>
<gene>
    <name evidence="3" type="primary">20344938</name>
    <name evidence="2" type="ORF">GGTG_04480</name>
</gene>
<reference evidence="4" key="1">
    <citation type="submission" date="2010-07" db="EMBL/GenBank/DDBJ databases">
        <title>The genome sequence of Gaeumannomyces graminis var. tritici strain R3-111a-1.</title>
        <authorList>
            <consortium name="The Broad Institute Genome Sequencing Platform"/>
            <person name="Ma L.-J."/>
            <person name="Dead R."/>
            <person name="Young S."/>
            <person name="Zeng Q."/>
            <person name="Koehrsen M."/>
            <person name="Alvarado L."/>
            <person name="Berlin A."/>
            <person name="Chapman S.B."/>
            <person name="Chen Z."/>
            <person name="Freedman E."/>
            <person name="Gellesch M."/>
            <person name="Goldberg J."/>
            <person name="Griggs A."/>
            <person name="Gujja S."/>
            <person name="Heilman E.R."/>
            <person name="Heiman D."/>
            <person name="Hepburn T."/>
            <person name="Howarth C."/>
            <person name="Jen D."/>
            <person name="Larson L."/>
            <person name="Mehta T."/>
            <person name="Neiman D."/>
            <person name="Pearson M."/>
            <person name="Roberts A."/>
            <person name="Saif S."/>
            <person name="Shea T."/>
            <person name="Shenoy N."/>
            <person name="Sisk P."/>
            <person name="Stolte C."/>
            <person name="Sykes S."/>
            <person name="Walk T."/>
            <person name="White J."/>
            <person name="Yandava C."/>
            <person name="Haas B."/>
            <person name="Nusbaum C."/>
            <person name="Birren B."/>
        </authorList>
    </citation>
    <scope>NUCLEOTIDE SEQUENCE [LARGE SCALE GENOMIC DNA]</scope>
    <source>
        <strain evidence="4">R3-111a-1</strain>
    </source>
</reference>
<dbReference type="EnsemblFungi" id="EJT79396">
    <property type="protein sequence ID" value="EJT79396"/>
    <property type="gene ID" value="GGTG_04480"/>
</dbReference>
<name>J3NT81_GAET3</name>
<evidence type="ECO:0000313" key="3">
    <source>
        <dbReference type="EnsemblFungi" id="EJT79396"/>
    </source>
</evidence>
<reference evidence="3" key="5">
    <citation type="submission" date="2018-04" db="UniProtKB">
        <authorList>
            <consortium name="EnsemblFungi"/>
        </authorList>
    </citation>
    <scope>IDENTIFICATION</scope>
    <source>
        <strain evidence="3">R3-111a-1</strain>
    </source>
</reference>
<dbReference type="GeneID" id="20344938"/>
<evidence type="ECO:0000313" key="2">
    <source>
        <dbReference type="EMBL" id="EJT79396.1"/>
    </source>
</evidence>
<dbReference type="Proteomes" id="UP000006039">
    <property type="component" value="Unassembled WGS sequence"/>
</dbReference>
<dbReference type="AlphaFoldDB" id="J3NT81"/>
<proteinExistence type="predicted"/>
<keyword evidence="4" id="KW-1185">Reference proteome</keyword>
<dbReference type="EMBL" id="GL385396">
    <property type="protein sequence ID" value="EJT79396.1"/>
    <property type="molecule type" value="Genomic_DNA"/>
</dbReference>
<dbReference type="VEuPathDB" id="FungiDB:GGTG_04480"/>
<reference evidence="3" key="4">
    <citation type="journal article" date="2015" name="G3 (Bethesda)">
        <title>Genome sequences of three phytopathogenic species of the Magnaporthaceae family of fungi.</title>
        <authorList>
            <person name="Okagaki L.H."/>
            <person name="Nunes C.C."/>
            <person name="Sailsbery J."/>
            <person name="Clay B."/>
            <person name="Brown D."/>
            <person name="John T."/>
            <person name="Oh Y."/>
            <person name="Young N."/>
            <person name="Fitzgerald M."/>
            <person name="Haas B.J."/>
            <person name="Zeng Q."/>
            <person name="Young S."/>
            <person name="Adiconis X."/>
            <person name="Fan L."/>
            <person name="Levin J.Z."/>
            <person name="Mitchell T.K."/>
            <person name="Okubara P.A."/>
            <person name="Farman M.L."/>
            <person name="Kohn L.M."/>
            <person name="Birren B."/>
            <person name="Ma L.-J."/>
            <person name="Dean R.A."/>
        </authorList>
    </citation>
    <scope>NUCLEOTIDE SEQUENCE</scope>
    <source>
        <strain evidence="3">R3-111a-1</strain>
    </source>
</reference>
<accession>J3NT81</accession>
<sequence>MESKSGQDTEDAMPKNRGRGCDSPQSDETKARVMDSTRLDTVNWPTLWVYILMTACHGLTDSPIRSVEQPWSPGSLAQFVGWATVATGAPAEAKSEEPRTWPRFYGVHDVSWAADAIITCAGIGWFDTVLRMDRRR</sequence>
<dbReference type="RefSeq" id="XP_009220541.1">
    <property type="nucleotide sequence ID" value="XM_009222277.1"/>
</dbReference>
<reference evidence="2" key="2">
    <citation type="submission" date="2010-07" db="EMBL/GenBank/DDBJ databases">
        <authorList>
            <consortium name="The Broad Institute Genome Sequencing Platform"/>
            <consortium name="Broad Institute Genome Sequencing Center for Infectious Disease"/>
            <person name="Ma L.-J."/>
            <person name="Dead R."/>
            <person name="Young S."/>
            <person name="Zeng Q."/>
            <person name="Koehrsen M."/>
            <person name="Alvarado L."/>
            <person name="Berlin A."/>
            <person name="Chapman S.B."/>
            <person name="Chen Z."/>
            <person name="Freedman E."/>
            <person name="Gellesch M."/>
            <person name="Goldberg J."/>
            <person name="Griggs A."/>
            <person name="Gujja S."/>
            <person name="Heilman E.R."/>
            <person name="Heiman D."/>
            <person name="Hepburn T."/>
            <person name="Howarth C."/>
            <person name="Jen D."/>
            <person name="Larson L."/>
            <person name="Mehta T."/>
            <person name="Neiman D."/>
            <person name="Pearson M."/>
            <person name="Roberts A."/>
            <person name="Saif S."/>
            <person name="Shea T."/>
            <person name="Shenoy N."/>
            <person name="Sisk P."/>
            <person name="Stolte C."/>
            <person name="Sykes S."/>
            <person name="Walk T."/>
            <person name="White J."/>
            <person name="Yandava C."/>
            <person name="Haas B."/>
            <person name="Nusbaum C."/>
            <person name="Birren B."/>
        </authorList>
    </citation>
    <scope>NUCLEOTIDE SEQUENCE</scope>
    <source>
        <strain evidence="2">R3-111a-1</strain>
    </source>
</reference>